<keyword evidence="4" id="KW-1185">Reference proteome</keyword>
<dbReference type="EMBL" id="JAWDGP010002226">
    <property type="protein sequence ID" value="KAK3784640.1"/>
    <property type="molecule type" value="Genomic_DNA"/>
</dbReference>
<dbReference type="Proteomes" id="UP001283361">
    <property type="component" value="Unassembled WGS sequence"/>
</dbReference>
<proteinExistence type="predicted"/>
<organism evidence="3 4">
    <name type="scientific">Elysia crispata</name>
    <name type="common">lettuce slug</name>
    <dbReference type="NCBI Taxonomy" id="231223"/>
    <lineage>
        <taxon>Eukaryota</taxon>
        <taxon>Metazoa</taxon>
        <taxon>Spiralia</taxon>
        <taxon>Lophotrochozoa</taxon>
        <taxon>Mollusca</taxon>
        <taxon>Gastropoda</taxon>
        <taxon>Heterobranchia</taxon>
        <taxon>Euthyneura</taxon>
        <taxon>Panpulmonata</taxon>
        <taxon>Sacoglossa</taxon>
        <taxon>Placobranchoidea</taxon>
        <taxon>Plakobranchidae</taxon>
        <taxon>Elysia</taxon>
    </lineage>
</organism>
<reference evidence="3" key="1">
    <citation type="journal article" date="2023" name="G3 (Bethesda)">
        <title>A reference genome for the long-term kleptoplast-retaining sea slug Elysia crispata morphotype clarki.</title>
        <authorList>
            <person name="Eastman K.E."/>
            <person name="Pendleton A.L."/>
            <person name="Shaikh M.A."/>
            <person name="Suttiyut T."/>
            <person name="Ogas R."/>
            <person name="Tomko P."/>
            <person name="Gavelis G."/>
            <person name="Widhalm J.R."/>
            <person name="Wisecaver J.H."/>
        </authorList>
    </citation>
    <scope>NUCLEOTIDE SEQUENCE</scope>
    <source>
        <strain evidence="3">ECLA1</strain>
    </source>
</reference>
<dbReference type="AlphaFoldDB" id="A0AAE1AB30"/>
<sequence>MKLGVLTCEQVKVEYAIVQIDGNLIIFPVQWFFKIRAQNKTLVTQDSSSQMPGGGTIRPRLVLFNCCSKHSVKRKGYALLPLIRCNWYITDTRPMIESKTTVTLQVILLLRNVLIVLVGPYGEFLVFLLASSQYFYWRALNVLIGELPLFLSTRSQSSYRRPFSVPDGELSVFSLVSSQFLNGEPPVFLTRDLLICSADMASTKDASPSGSFMGVPRRHESRPSRSQTVVKAGYLDRIRLLHPTPPPDKYHQDSNAGRID</sequence>
<evidence type="ECO:0000256" key="1">
    <source>
        <dbReference type="SAM" id="MobiDB-lite"/>
    </source>
</evidence>
<feature type="transmembrane region" description="Helical" evidence="2">
    <location>
        <begin position="134"/>
        <end position="151"/>
    </location>
</feature>
<feature type="region of interest" description="Disordered" evidence="1">
    <location>
        <begin position="204"/>
        <end position="260"/>
    </location>
</feature>
<evidence type="ECO:0000313" key="3">
    <source>
        <dbReference type="EMBL" id="KAK3784640.1"/>
    </source>
</evidence>
<feature type="transmembrane region" description="Helical" evidence="2">
    <location>
        <begin position="102"/>
        <end position="122"/>
    </location>
</feature>
<keyword evidence="2" id="KW-1133">Transmembrane helix</keyword>
<name>A0AAE1AB30_9GAST</name>
<keyword evidence="2" id="KW-0812">Transmembrane</keyword>
<gene>
    <name evidence="3" type="ORF">RRG08_003445</name>
</gene>
<keyword evidence="2" id="KW-0472">Membrane</keyword>
<evidence type="ECO:0000256" key="2">
    <source>
        <dbReference type="SAM" id="Phobius"/>
    </source>
</evidence>
<evidence type="ECO:0000313" key="4">
    <source>
        <dbReference type="Proteomes" id="UP001283361"/>
    </source>
</evidence>
<protein>
    <submittedName>
        <fullName evidence="3">Uncharacterized protein</fullName>
    </submittedName>
</protein>
<comment type="caution">
    <text evidence="3">The sequence shown here is derived from an EMBL/GenBank/DDBJ whole genome shotgun (WGS) entry which is preliminary data.</text>
</comment>
<accession>A0AAE1AB30</accession>